<proteinExistence type="predicted"/>
<evidence type="ECO:0008006" key="3">
    <source>
        <dbReference type="Google" id="ProtNLM"/>
    </source>
</evidence>
<dbReference type="Gene3D" id="3.10.100.10">
    <property type="entry name" value="Mannose-Binding Protein A, subunit A"/>
    <property type="match status" value="1"/>
</dbReference>
<dbReference type="InterPro" id="IPR016187">
    <property type="entry name" value="CTDL_fold"/>
</dbReference>
<name>A0A6J8BFR5_MYTCO</name>
<sequence length="201" mass="22642">MEMQVSIKSTDKLIHSATVLSDIACAHWCLDTPACCSASYEMTTTECLLDSCCNPETFGKWNIHTENKYYYTAKKICNNADISYTELPLMIEDETGKSSREQECIESAGFIYNTTTDVCYHIGPEMAVNFTYINAFCPCIGSELIKIDSSKKQVFVEEISGSSSRLCIQGNNDNTDLQFRFDNGSQMNYFLLGYWTTGKKI</sequence>
<dbReference type="InterPro" id="IPR016186">
    <property type="entry name" value="C-type_lectin-like/link_sf"/>
</dbReference>
<reference evidence="1 2" key="1">
    <citation type="submission" date="2020-06" db="EMBL/GenBank/DDBJ databases">
        <authorList>
            <person name="Li R."/>
            <person name="Bekaert M."/>
        </authorList>
    </citation>
    <scope>NUCLEOTIDE SEQUENCE [LARGE SCALE GENOMIC DNA]</scope>
    <source>
        <strain evidence="2">wild</strain>
    </source>
</reference>
<gene>
    <name evidence="1" type="ORF">MCOR_18088</name>
</gene>
<protein>
    <recommendedName>
        <fullName evidence="3">Apple domain-containing protein</fullName>
    </recommendedName>
</protein>
<dbReference type="Proteomes" id="UP000507470">
    <property type="component" value="Unassembled WGS sequence"/>
</dbReference>
<evidence type="ECO:0000313" key="1">
    <source>
        <dbReference type="EMBL" id="CAC5382241.1"/>
    </source>
</evidence>
<dbReference type="OrthoDB" id="2142683at2759"/>
<dbReference type="SUPFAM" id="SSF56436">
    <property type="entry name" value="C-type lectin-like"/>
    <property type="match status" value="1"/>
</dbReference>
<keyword evidence="2" id="KW-1185">Reference proteome</keyword>
<dbReference type="EMBL" id="CACVKT020003176">
    <property type="protein sequence ID" value="CAC5382241.1"/>
    <property type="molecule type" value="Genomic_DNA"/>
</dbReference>
<organism evidence="1 2">
    <name type="scientific">Mytilus coruscus</name>
    <name type="common">Sea mussel</name>
    <dbReference type="NCBI Taxonomy" id="42192"/>
    <lineage>
        <taxon>Eukaryota</taxon>
        <taxon>Metazoa</taxon>
        <taxon>Spiralia</taxon>
        <taxon>Lophotrochozoa</taxon>
        <taxon>Mollusca</taxon>
        <taxon>Bivalvia</taxon>
        <taxon>Autobranchia</taxon>
        <taxon>Pteriomorphia</taxon>
        <taxon>Mytilida</taxon>
        <taxon>Mytiloidea</taxon>
        <taxon>Mytilidae</taxon>
        <taxon>Mytilinae</taxon>
        <taxon>Mytilus</taxon>
    </lineage>
</organism>
<accession>A0A6J8BFR5</accession>
<evidence type="ECO:0000313" key="2">
    <source>
        <dbReference type="Proteomes" id="UP000507470"/>
    </source>
</evidence>
<dbReference type="AlphaFoldDB" id="A0A6J8BFR5"/>